<evidence type="ECO:0000313" key="2">
    <source>
        <dbReference type="EMBL" id="OWJ74567.1"/>
    </source>
</evidence>
<dbReference type="SUPFAM" id="SSF54001">
    <property type="entry name" value="Cysteine proteinases"/>
    <property type="match status" value="1"/>
</dbReference>
<organism evidence="2 3">
    <name type="scientific">Haematobacter genomosp. 1</name>
    <dbReference type="NCBI Taxonomy" id="366618"/>
    <lineage>
        <taxon>Bacteria</taxon>
        <taxon>Pseudomonadati</taxon>
        <taxon>Pseudomonadota</taxon>
        <taxon>Alphaproteobacteria</taxon>
        <taxon>Rhodobacterales</taxon>
        <taxon>Paracoccaceae</taxon>
        <taxon>Haematobacter</taxon>
    </lineage>
</organism>
<dbReference type="OrthoDB" id="9804023at2"/>
<dbReference type="Gene3D" id="3.10.620.30">
    <property type="match status" value="1"/>
</dbReference>
<dbReference type="InterPro" id="IPR038765">
    <property type="entry name" value="Papain-like_cys_pep_sf"/>
</dbReference>
<dbReference type="RefSeq" id="WP_088216898.1">
    <property type="nucleotide sequence ID" value="NZ_NIPW01000058.1"/>
</dbReference>
<feature type="domain" description="Transglutaminase-like" evidence="1">
    <location>
        <begin position="176"/>
        <end position="247"/>
    </location>
</feature>
<evidence type="ECO:0000259" key="1">
    <source>
        <dbReference type="SMART" id="SM00460"/>
    </source>
</evidence>
<reference evidence="2 3" key="1">
    <citation type="submission" date="2016-12" db="EMBL/GenBank/DDBJ databases">
        <title>Comparison of Traditional DNA-DNA Hybridization with In Silico Genomic Analysis.</title>
        <authorList>
            <person name="Nicholson A.C."/>
            <person name="Humrighouse B.W."/>
            <person name="Graziano J."/>
            <person name="Lasker B."/>
            <person name="Whitney A.M."/>
            <person name="Mcquiston J.R."/>
        </authorList>
    </citation>
    <scope>NUCLEOTIDE SEQUENCE [LARGE SCALE GENOMIC DNA]</scope>
    <source>
        <strain evidence="2 3">H2240</strain>
    </source>
</reference>
<name>A0A212A681_9RHOB</name>
<dbReference type="SMART" id="SM00460">
    <property type="entry name" value="TGc"/>
    <property type="match status" value="1"/>
</dbReference>
<keyword evidence="3" id="KW-1185">Reference proteome</keyword>
<dbReference type="InterPro" id="IPR013589">
    <property type="entry name" value="Bac_transglu_N"/>
</dbReference>
<evidence type="ECO:0000313" key="3">
    <source>
        <dbReference type="Proteomes" id="UP000196878"/>
    </source>
</evidence>
<dbReference type="Proteomes" id="UP000196878">
    <property type="component" value="Unassembled WGS sequence"/>
</dbReference>
<proteinExistence type="predicted"/>
<comment type="caution">
    <text evidence="2">The sequence shown here is derived from an EMBL/GenBank/DDBJ whole genome shotgun (WGS) entry which is preliminary data.</text>
</comment>
<dbReference type="AlphaFoldDB" id="A0A212A681"/>
<dbReference type="PANTHER" id="PTHR33490">
    <property type="entry name" value="BLR5614 PROTEIN-RELATED"/>
    <property type="match status" value="1"/>
</dbReference>
<protein>
    <submittedName>
        <fullName evidence="2">Transglutaminase</fullName>
    </submittedName>
</protein>
<dbReference type="Pfam" id="PF01841">
    <property type="entry name" value="Transglut_core"/>
    <property type="match status" value="1"/>
</dbReference>
<dbReference type="Pfam" id="PF08379">
    <property type="entry name" value="Bact_transglu_N"/>
    <property type="match status" value="1"/>
</dbReference>
<accession>A0A212A681</accession>
<dbReference type="InterPro" id="IPR002931">
    <property type="entry name" value="Transglutaminase-like"/>
</dbReference>
<sequence>MRYELKMSLDYVYEGGAEAGRHLLRIVPLQLAGEQRVEESRVSVDPQPAEWHERTDFFGNRVIELAFDGLVEETCFRLDARVERLPQGAVLDVSPRLADIAREVVEHRDLGPDSPHHFLGPSARVPRAAALADYGRALPLPDPTAWEAVMALGRAIHRDMIYDPEATEVDTPVLEAFAARRGVCQDFAHAMIGALRGIGIPAGYVSGFLRTEPPPGAPRLEGADAMHAWVRAWCGHEMGWRDYDPTNAMVVGEDHIVIARGRDYADVSPVRGALRTAGGQSSGQAVDVIPLR</sequence>
<dbReference type="EMBL" id="NIPW01000058">
    <property type="protein sequence ID" value="OWJ74567.1"/>
    <property type="molecule type" value="Genomic_DNA"/>
</dbReference>
<dbReference type="PANTHER" id="PTHR33490:SF7">
    <property type="entry name" value="BLR2979 PROTEIN"/>
    <property type="match status" value="1"/>
</dbReference>
<gene>
    <name evidence="2" type="ORF">CDV49_19130</name>
</gene>